<dbReference type="Proteomes" id="UP000345177">
    <property type="component" value="Segment"/>
</dbReference>
<dbReference type="KEGG" id="vg:62682722"/>
<keyword evidence="2" id="KW-1185">Reference proteome</keyword>
<dbReference type="RefSeq" id="YP_010000082.1">
    <property type="nucleotide sequence ID" value="NC_053012.1"/>
</dbReference>
<proteinExistence type="predicted"/>
<sequence>MSVYNPQRDPALMPKRLRVIDALTRTLGTISVANGYTHDIIGGVWRGVTRFGDQNEVPMLSILESPNPDIGLFAGANSTARKDSWTLYLQGWGADDPLHPTDPAYYLAADVEKCLSRVMMVNSSNGRPLLPDLYMLGRTINGLELAPPVVRPPDELSTKAYFYLPVRIDLSINLVDPYCS</sequence>
<accession>A0A5Q2F1X8</accession>
<dbReference type="GeneID" id="62682722"/>
<evidence type="ECO:0000313" key="1">
    <source>
        <dbReference type="EMBL" id="QGF20896.1"/>
    </source>
</evidence>
<reference evidence="1 2" key="1">
    <citation type="submission" date="2019-09" db="EMBL/GenBank/DDBJ databases">
        <title>Transcriptional response of Serratia to Siphovirus infection.</title>
        <authorList>
            <person name="Malone L.M."/>
            <person name="Fineran P.C."/>
        </authorList>
    </citation>
    <scope>NUCLEOTIDE SEQUENCE [LARGE SCALE GENOMIC DNA]</scope>
</reference>
<evidence type="ECO:0000313" key="2">
    <source>
        <dbReference type="Proteomes" id="UP000345177"/>
    </source>
</evidence>
<organism evidence="1 2">
    <name type="scientific">Serratia phage JS26</name>
    <dbReference type="NCBI Taxonomy" id="2315217"/>
    <lineage>
        <taxon>Viruses</taxon>
        <taxon>Duplodnaviria</taxon>
        <taxon>Heunggongvirae</taxon>
        <taxon>Uroviricota</taxon>
        <taxon>Caudoviricetes</taxon>
        <taxon>Casjensviridae</taxon>
        <taxon>Dunedinvirus</taxon>
        <taxon>Dunedinvirus JS26</taxon>
    </lineage>
</organism>
<dbReference type="EMBL" id="MN505213">
    <property type="protein sequence ID" value="QGF20896.1"/>
    <property type="molecule type" value="Genomic_DNA"/>
</dbReference>
<protein>
    <submittedName>
        <fullName evidence="1">Uncharacterized protein</fullName>
    </submittedName>
</protein>
<name>A0A5Q2F1X8_9CAUD</name>